<dbReference type="Proteomes" id="UP000250069">
    <property type="component" value="Chromosome"/>
</dbReference>
<protein>
    <submittedName>
        <fullName evidence="1">Uncharacterized protein</fullName>
    </submittedName>
</protein>
<dbReference type="EMBL" id="CP030150">
    <property type="protein sequence ID" value="AWX71642.1"/>
    <property type="molecule type" value="Genomic_DNA"/>
</dbReference>
<accession>A0ABC8D2T9</accession>
<organism evidence="1 2">
    <name type="scientific">Bacillus velezensis</name>
    <dbReference type="NCBI Taxonomy" id="492670"/>
    <lineage>
        <taxon>Bacteria</taxon>
        <taxon>Bacillati</taxon>
        <taxon>Bacillota</taxon>
        <taxon>Bacilli</taxon>
        <taxon>Bacillales</taxon>
        <taxon>Bacillaceae</taxon>
        <taxon>Bacillus</taxon>
        <taxon>Bacillus amyloliquefaciens group</taxon>
    </lineage>
</organism>
<sequence>MVVRTSCDAPPLKSIHTYERAENYPYELGYGGPHGFSHGTNMRQLVNSIRNFILTGKCGEHWEYKEI</sequence>
<evidence type="ECO:0000313" key="2">
    <source>
        <dbReference type="Proteomes" id="UP000250069"/>
    </source>
</evidence>
<gene>
    <name evidence="1" type="ORF">BVDSYZ_06280</name>
</gene>
<dbReference type="AlphaFoldDB" id="A0ABC8D2T9"/>
<proteinExistence type="predicted"/>
<evidence type="ECO:0000313" key="1">
    <source>
        <dbReference type="EMBL" id="AWX71642.1"/>
    </source>
</evidence>
<name>A0ABC8D2T9_BACVE</name>
<reference evidence="1 2" key="1">
    <citation type="submission" date="2018-06" db="EMBL/GenBank/DDBJ databases">
        <title>Complete Genome Sequence of Bacillus velezensis DSYZ, a Plant Growth-Promoting Rhizobacterium with Antifungal Activity.</title>
        <authorList>
            <person name="Du B."/>
            <person name="Ding Y."/>
            <person name="Liu K."/>
            <person name="Yao L."/>
            <person name="Wang C."/>
            <person name="Li H."/>
            <person name="Liu H."/>
        </authorList>
    </citation>
    <scope>NUCLEOTIDE SEQUENCE [LARGE SCALE GENOMIC DNA]</scope>
    <source>
        <strain evidence="1 2">DSYZ</strain>
    </source>
</reference>